<accession>A0A9W7ALA5</accession>
<dbReference type="PANTHER" id="PTHR15593:SF3">
    <property type="entry name" value="PROTEIN DDB_G0292252-RELATED"/>
    <property type="match status" value="1"/>
</dbReference>
<dbReference type="GO" id="GO:0046935">
    <property type="term" value="F:1-phosphatidylinositol-3-kinase regulator activity"/>
    <property type="evidence" value="ECO:0007669"/>
    <property type="project" value="InterPro"/>
</dbReference>
<protein>
    <submittedName>
        <fullName evidence="2">Uncharacterized protein</fullName>
    </submittedName>
</protein>
<dbReference type="AlphaFoldDB" id="A0A9W7ALA5"/>
<gene>
    <name evidence="2" type="ORF">TL16_g06093</name>
</gene>
<reference evidence="3" key="1">
    <citation type="journal article" date="2023" name="Commun. Biol.">
        <title>Genome analysis of Parmales, the sister group of diatoms, reveals the evolutionary specialization of diatoms from phago-mixotrophs to photoautotrophs.</title>
        <authorList>
            <person name="Ban H."/>
            <person name="Sato S."/>
            <person name="Yoshikawa S."/>
            <person name="Yamada K."/>
            <person name="Nakamura Y."/>
            <person name="Ichinomiya M."/>
            <person name="Sato N."/>
            <person name="Blanc-Mathieu R."/>
            <person name="Endo H."/>
            <person name="Kuwata A."/>
            <person name="Ogata H."/>
        </authorList>
    </citation>
    <scope>NUCLEOTIDE SEQUENCE [LARGE SCALE GENOMIC DNA]</scope>
</reference>
<proteinExistence type="predicted"/>
<dbReference type="Pfam" id="PF10486">
    <property type="entry name" value="PI3K_1B_p101"/>
    <property type="match status" value="1"/>
</dbReference>
<organism evidence="2 3">
    <name type="scientific">Triparma laevis f. inornata</name>
    <dbReference type="NCBI Taxonomy" id="1714386"/>
    <lineage>
        <taxon>Eukaryota</taxon>
        <taxon>Sar</taxon>
        <taxon>Stramenopiles</taxon>
        <taxon>Ochrophyta</taxon>
        <taxon>Bolidophyceae</taxon>
        <taxon>Parmales</taxon>
        <taxon>Triparmaceae</taxon>
        <taxon>Triparma</taxon>
    </lineage>
</organism>
<feature type="compositionally biased region" description="Low complexity" evidence="1">
    <location>
        <begin position="9"/>
        <end position="20"/>
    </location>
</feature>
<dbReference type="PANTHER" id="PTHR15593">
    <property type="entry name" value="PHOSPHATIDYLINOSITOL 3-KINASE REGULATORY SUBUNIT"/>
    <property type="match status" value="1"/>
</dbReference>
<dbReference type="EMBL" id="BLQM01000182">
    <property type="protein sequence ID" value="GMH73106.1"/>
    <property type="molecule type" value="Genomic_DNA"/>
</dbReference>
<dbReference type="GO" id="GO:0005944">
    <property type="term" value="C:phosphatidylinositol 3-kinase complex, class IB"/>
    <property type="evidence" value="ECO:0007669"/>
    <property type="project" value="InterPro"/>
</dbReference>
<sequence>MNNMFTRRSTAGSTTSGGLTSKLRRNKIAGLIGVASGQHQKNRKISKTQRMQAGMPDDIAKKLFTTGDLILEPSDYSTLWNNVSPARLITRCIKFLLDYEKSPEDMAKTMKKTPKELRYFVTCVLNSVTVFDLFSIMDGRSEALNIALEKFEARKKQHPQPTDKRIYKVLSALYKRRSTSPPGPVPVVSMVVDCCSLVDLPFSMGMRFVPGTKQASVREKKYALQNCHEEFPFLFPFLQNLLTVNENNGSSAKEAAVYGEQIFSEILKILSTLHHQLRMAPESIESVSVQALALMFMLKQFLTVSPTADIRFLHKAIDTVSSFKAWPLPFSSCATDLLKMLEAECRAPGTSLRDVLFLEDPELLPSSHVAAPDDVHVLQVHVLVDREDPLSNTHQALFETVQSICGRKSSGNMLIISEEVDEEGEEGSGRQDKFDPDAIPDLTPNHLRIRMVTHIISCDFDLTVTDTEGKKDPDDPLDLGSRSPDEMLRFYENALDIHAQAQKIPTNDPTLHKSEKGVSGGICKMFRESLVLELLNDIVPGHCYVPNRCSEEARHSIEKKSSSSFMLHAGVGGMSDKTLDSLGGLSIDIEENEEESKAPVRPSGPSPDVDVGKIVPFSNVYTPLMPPVQFKFWQAKTAPISKPSANQVTGNLYLYYKTECEQLVKLVNETVEKTVPGVKPVLKLVLMGSNLVLHKYLCAYSAVYEREPETLNKVNLRLYICPEGQNDLGRFLAWSDAWYKRHVYSAFAGSVPMAPQYGINETFPSSLLDECEMHTTLPVNLLREMLQHYVRTAGHTENVRVYDVQCWTEQDENLRRLSTTDNFLDNDGDYDLFGGDSGGAKSARKQSIEEKVSEGESWRSSRTKQVHFTNTARCSLLAFIQMPVFALTPNVIVPFITSLEIGILSQVEAYKFTMMKQSASLKDVLSDKEFTRAHGGGTFPELQVSYRASNLNQKATDEIKEITGEFVSISVYNIPEGIRGFETSLIEEEEKFGTWNGLTLAVRRNQNKLKDLLFNKTKLSSAEADKYIETMKNKDSFGIQSKDEETDPHVAKQIIVGTVSIQVTKPKDNFYILADGALVGPLKKITVGPSALKHSKGEAQSFSVPIQSFFPVAAFTREDKEGGGDEGGEGGWGKK</sequence>
<evidence type="ECO:0000313" key="3">
    <source>
        <dbReference type="Proteomes" id="UP001162640"/>
    </source>
</evidence>
<feature type="region of interest" description="Disordered" evidence="1">
    <location>
        <begin position="420"/>
        <end position="440"/>
    </location>
</feature>
<evidence type="ECO:0000313" key="2">
    <source>
        <dbReference type="EMBL" id="GMH73106.1"/>
    </source>
</evidence>
<dbReference type="Proteomes" id="UP001162640">
    <property type="component" value="Unassembled WGS sequence"/>
</dbReference>
<comment type="caution">
    <text evidence="2">The sequence shown here is derived from an EMBL/GenBank/DDBJ whole genome shotgun (WGS) entry which is preliminary data.</text>
</comment>
<feature type="compositionally biased region" description="Basic and acidic residues" evidence="1">
    <location>
        <begin position="427"/>
        <end position="436"/>
    </location>
</feature>
<evidence type="ECO:0000256" key="1">
    <source>
        <dbReference type="SAM" id="MobiDB-lite"/>
    </source>
</evidence>
<name>A0A9W7ALA5_9STRA</name>
<dbReference type="InterPro" id="IPR019522">
    <property type="entry name" value="PIK3R5/6"/>
</dbReference>
<feature type="region of interest" description="Disordered" evidence="1">
    <location>
        <begin position="1"/>
        <end position="20"/>
    </location>
</feature>